<gene>
    <name evidence="1" type="ORF">PY32053_01540</name>
</gene>
<dbReference type="AlphaFoldDB" id="A0A386UKE3"/>
<proteinExistence type="predicted"/>
<accession>A0A386UKE3</accession>
<dbReference type="Proteomes" id="UP000272010">
    <property type="component" value="Chromosome"/>
</dbReference>
<reference evidence="2" key="1">
    <citation type="submission" date="2018-07" db="EMBL/GenBank/DDBJ databases">
        <title>Genome Structure of the Opportunistic Pathogen Paracoccus yeei (Alphaproteobacteria) and Identification of Putative Virulence Factors.</title>
        <authorList>
            <person name="Lasek R."/>
            <person name="Szuplewska M."/>
            <person name="Mitura M."/>
            <person name="Decewicz P."/>
            <person name="Chmielowska C."/>
            <person name="Pawlot A."/>
            <person name="Sentkowska D."/>
            <person name="Czarnecki J."/>
            <person name="Bartosik D."/>
        </authorList>
    </citation>
    <scope>NUCLEOTIDE SEQUENCE [LARGE SCALE GENOMIC DNA]</scope>
    <source>
        <strain evidence="2">CCUG 32053</strain>
    </source>
</reference>
<sequence length="42" mass="4372">MTGSAAIPIWFFVGRPKGADDLPARINGGQAFVSLGRGCEHA</sequence>
<name>A0A386UKE3_9RHOB</name>
<evidence type="ECO:0000313" key="2">
    <source>
        <dbReference type="Proteomes" id="UP000272010"/>
    </source>
</evidence>
<protein>
    <submittedName>
        <fullName evidence="1">Uncharacterized protein</fullName>
    </submittedName>
</protein>
<organism evidence="1 2">
    <name type="scientific">Paracoccus yeei</name>
    <dbReference type="NCBI Taxonomy" id="147645"/>
    <lineage>
        <taxon>Bacteria</taxon>
        <taxon>Pseudomonadati</taxon>
        <taxon>Pseudomonadota</taxon>
        <taxon>Alphaproteobacteria</taxon>
        <taxon>Rhodobacterales</taxon>
        <taxon>Paracoccaceae</taxon>
        <taxon>Paracoccus</taxon>
    </lineage>
</organism>
<evidence type="ECO:0000313" key="1">
    <source>
        <dbReference type="EMBL" id="AYF01167.1"/>
    </source>
</evidence>
<dbReference type="EMBL" id="CP031078">
    <property type="protein sequence ID" value="AYF01167.1"/>
    <property type="molecule type" value="Genomic_DNA"/>
</dbReference>